<dbReference type="EMBL" id="JPDN02000009">
    <property type="protein sequence ID" value="PON27637.1"/>
    <property type="molecule type" value="Genomic_DNA"/>
</dbReference>
<protein>
    <submittedName>
        <fullName evidence="3">Uncharacterized protein</fullName>
    </submittedName>
</protein>
<reference evidence="3 4" key="1">
    <citation type="journal article" date="2016" name="Genome Announc.">
        <title>Draft Whole-Genome Sequence of Trichoderma gamsii T6085, a Promising Biocontrol Agent of Fusarium Head Blight on Wheat.</title>
        <authorList>
            <person name="Baroncelli R."/>
            <person name="Zapparata A."/>
            <person name="Piaggeschi G."/>
            <person name="Sarrocco S."/>
            <person name="Vannacci G."/>
        </authorList>
    </citation>
    <scope>NUCLEOTIDE SEQUENCE [LARGE SCALE GENOMIC DNA]</scope>
    <source>
        <strain evidence="3 4">T6085</strain>
    </source>
</reference>
<dbReference type="RefSeq" id="XP_018665544.1">
    <property type="nucleotide sequence ID" value="XM_018801273.1"/>
</dbReference>
<comment type="caution">
    <text evidence="3">The sequence shown here is derived from an EMBL/GenBank/DDBJ whole genome shotgun (WGS) entry which is preliminary data.</text>
</comment>
<keyword evidence="4" id="KW-1185">Reference proteome</keyword>
<evidence type="ECO:0000256" key="1">
    <source>
        <dbReference type="SAM" id="MobiDB-lite"/>
    </source>
</evidence>
<keyword evidence="2" id="KW-0732">Signal</keyword>
<dbReference type="AlphaFoldDB" id="A0A2P4ZTL4"/>
<gene>
    <name evidence="3" type="ORF">TGAM01_v203404</name>
</gene>
<proteinExistence type="predicted"/>
<name>A0A2P4ZTL4_9HYPO</name>
<accession>A0A2P4ZTL4</accession>
<organism evidence="3 4">
    <name type="scientific">Trichoderma gamsii</name>
    <dbReference type="NCBI Taxonomy" id="398673"/>
    <lineage>
        <taxon>Eukaryota</taxon>
        <taxon>Fungi</taxon>
        <taxon>Dikarya</taxon>
        <taxon>Ascomycota</taxon>
        <taxon>Pezizomycotina</taxon>
        <taxon>Sordariomycetes</taxon>
        <taxon>Hypocreomycetidae</taxon>
        <taxon>Hypocreales</taxon>
        <taxon>Hypocreaceae</taxon>
        <taxon>Trichoderma</taxon>
    </lineage>
</organism>
<feature type="signal peptide" evidence="2">
    <location>
        <begin position="1"/>
        <end position="23"/>
    </location>
</feature>
<dbReference type="Proteomes" id="UP000054821">
    <property type="component" value="Unassembled WGS sequence"/>
</dbReference>
<evidence type="ECO:0000313" key="4">
    <source>
        <dbReference type="Proteomes" id="UP000054821"/>
    </source>
</evidence>
<sequence length="210" mass="22389">MLRWNLQWLQCVASAGFFSVTSSASSVPGAFRTSPSRVCQQPPATLIGRWRCEPPFSGLELNSNTPGCISWGLEGIPNRDLTIISTVQHATIQDSRSQSPSLPCLVSSTKAGSQVGGDFSAASAASSTVWHLTACRISTLLGHRQPGAMQTLPEAEDPQPAPSVITIPSTDRCLLDATIPEQQILVPIQDNEQQVDDSLRTAPGGHHTGY</sequence>
<evidence type="ECO:0000256" key="2">
    <source>
        <dbReference type="SAM" id="SignalP"/>
    </source>
</evidence>
<feature type="region of interest" description="Disordered" evidence="1">
    <location>
        <begin position="191"/>
        <end position="210"/>
    </location>
</feature>
<feature type="chain" id="PRO_5015143119" evidence="2">
    <location>
        <begin position="24"/>
        <end position="210"/>
    </location>
</feature>
<evidence type="ECO:0000313" key="3">
    <source>
        <dbReference type="EMBL" id="PON27637.1"/>
    </source>
</evidence>
<dbReference type="GeneID" id="29981356"/>